<dbReference type="AlphaFoldDB" id="A0AAW5R1V6"/>
<comment type="caution">
    <text evidence="4">The sequence shown here is derived from an EMBL/GenBank/DDBJ whole genome shotgun (WGS) entry which is preliminary data.</text>
</comment>
<dbReference type="InterPro" id="IPR002869">
    <property type="entry name" value="Pyrv_flavodox_OxRed_cen"/>
</dbReference>
<sequence length="1160" mass="125332">MNAIAREVTLDDKYVLDRGQVYMTGIQALVRLPLDQIRRDRATGLKTAGYISGYRGSPLAGYDQQLERAKRFLDSHDLVFHPGLNEELAATAVWGTQKVGLAGESDHDGVFGIWYGKAPGVDRAGDVLRHANASGTAAAGGVLAIAGDDHLAKSSSLPVQSEHAFIHSEIPILNPSDLQDVLDYGLHGIAMSRYSGLWVALIALADTMDSSGIVNVDPNRISIRRPLDHADPRQAAELNTNLQLKTRLDTEVLNRTLRLPAAKAYVRANRLDRKVFGSDNPRFGIVTTGKAYRDVRQTLDLLGITEAVAQEIGLAVFKVAMPWPLEPEAISGFARGLDRVMVVEHKRAVIEPQLKDLMFHWAADQRPQVYGKTRPDGRAFLPDIRECGPGEVAPALIAFLPKTARKGAMEEGARRLAARQTWSDEHATDAVRSAYFCSGCPHSTSTVTPEGSRAMPGIGCHAMTEINGRTTEGLIAMGGEGASWLGQFPFSKTKHMFVNLGDGTYYHSGILAIRAAVAARAPITYKILFNDAVAMTGGQTHDGPLDVRQLVAQVQAEGVERIALLSERPHLYSPADLPAGVPLKHRDDLNAIQEEFAAFPGVSVIVFDQTCAAEKRRRRKKGQYENPDKRVFINPRVCEACGDCSVQSNCISVEPLMTEFGEKRRINQSSCNKDYSCVKGFCPSFVEVTGAGPRKVAGADFDIAALAAKLAEPQADIGAAPVNLLLTGIGGMGVTTTSAVLATAAHLDGLNASTLDMTGLAQKNGPVTSHVRFAAPDVAIEGPRIPVGSLDVLLAADLVVAGGAEALSLCAPDRTRAVLNTDVAPTAEFVMHQVQSFNAQRIARTVGEAVKGVDAAAIARFAETALGDTIFANMMLVGFAWQTGLLPLRRKAVEQAIRLNGAAVDANLLAFAAGRLLAAQPELFQGLVEDTTKPADMPLDERIVFLAKELIAYQDEAYAERFLRSVSTVRAAEEKLKGANLKLTRQAAESLFKLMAYKDEYEVARLYTAPEFRAALDKQFEGGGRISVQLAPPLLSRMDPRTGRPAKRSFGPWIFPVFGMLTRLKGLRGTRFDPFGYTAERREERALIAEFEATLAKLAAGLDAKKLGLAIEIARVPELIRGFGPVKAANVAKARQRFDGLNRRWDVPTVATGPVLEAAE</sequence>
<dbReference type="GO" id="GO:0016903">
    <property type="term" value="F:oxidoreductase activity, acting on the aldehyde or oxo group of donors"/>
    <property type="evidence" value="ECO:0007669"/>
    <property type="project" value="InterPro"/>
</dbReference>
<dbReference type="Gene3D" id="3.40.50.970">
    <property type="match status" value="1"/>
</dbReference>
<dbReference type="PANTHER" id="PTHR48084:SF3">
    <property type="entry name" value="SUBUNIT OF PYRUVATE:FLAVODOXIN OXIDOREDUCTASE"/>
    <property type="match status" value="1"/>
</dbReference>
<dbReference type="NCBIfam" id="NF009588">
    <property type="entry name" value="PRK13029.1"/>
    <property type="match status" value="1"/>
</dbReference>
<reference evidence="4 5" key="1">
    <citation type="submission" date="2022-04" db="EMBL/GenBank/DDBJ databases">
        <authorList>
            <person name="Ye Y.-Q."/>
            <person name="Du Z.-J."/>
        </authorList>
    </citation>
    <scope>NUCLEOTIDE SEQUENCE [LARGE SCALE GENOMIC DNA]</scope>
    <source>
        <strain evidence="4 5">A6E488</strain>
    </source>
</reference>
<dbReference type="SUPFAM" id="SSF53323">
    <property type="entry name" value="Pyruvate-ferredoxin oxidoreductase, PFOR, domain III"/>
    <property type="match status" value="1"/>
</dbReference>
<name>A0AAW5R1V6_9HYPH</name>
<dbReference type="InterPro" id="IPR009014">
    <property type="entry name" value="Transketo_C/PFOR_II"/>
</dbReference>
<protein>
    <submittedName>
        <fullName evidence="4">Indolepyruvate ferredoxin oxidoreductase family protein</fullName>
    </submittedName>
</protein>
<dbReference type="SUPFAM" id="SSF52922">
    <property type="entry name" value="TK C-terminal domain-like"/>
    <property type="match status" value="1"/>
</dbReference>
<dbReference type="Pfam" id="PF20169">
    <property type="entry name" value="DUF6537"/>
    <property type="match status" value="1"/>
</dbReference>
<dbReference type="InterPro" id="IPR046667">
    <property type="entry name" value="DUF6537"/>
</dbReference>
<evidence type="ECO:0000259" key="2">
    <source>
        <dbReference type="Pfam" id="PF01558"/>
    </source>
</evidence>
<dbReference type="CDD" id="cd07034">
    <property type="entry name" value="TPP_PYR_PFOR_IOR-alpha_like"/>
    <property type="match status" value="1"/>
</dbReference>
<dbReference type="Gene3D" id="3.40.920.10">
    <property type="entry name" value="Pyruvate-ferredoxin oxidoreductase, PFOR, domain III"/>
    <property type="match status" value="1"/>
</dbReference>
<dbReference type="SUPFAM" id="SSF52518">
    <property type="entry name" value="Thiamin diphosphate-binding fold (THDP-binding)"/>
    <property type="match status" value="2"/>
</dbReference>
<feature type="domain" description="Pyruvate/ketoisovalerate oxidoreductase catalytic" evidence="2">
    <location>
        <begin position="730"/>
        <end position="915"/>
    </location>
</feature>
<evidence type="ECO:0000256" key="1">
    <source>
        <dbReference type="ARBA" id="ARBA00023002"/>
    </source>
</evidence>
<dbReference type="Pfam" id="PF01558">
    <property type="entry name" value="POR"/>
    <property type="match status" value="1"/>
</dbReference>
<dbReference type="NCBIfam" id="NF009589">
    <property type="entry name" value="PRK13030.1"/>
    <property type="match status" value="1"/>
</dbReference>
<dbReference type="RefSeq" id="WP_261616420.1">
    <property type="nucleotide sequence ID" value="NZ_JALIDZ010000005.1"/>
</dbReference>
<dbReference type="InterPro" id="IPR051457">
    <property type="entry name" value="2-oxoacid:Fd_oxidoreductase"/>
</dbReference>
<accession>A0AAW5R1V6</accession>
<dbReference type="PANTHER" id="PTHR48084">
    <property type="entry name" value="2-OXOGLUTARATE OXIDOREDUCTASE SUBUNIT KORB-RELATED"/>
    <property type="match status" value="1"/>
</dbReference>
<organism evidence="4 5">
    <name type="scientific">Microbaculum marinisediminis</name>
    <dbReference type="NCBI Taxonomy" id="2931392"/>
    <lineage>
        <taxon>Bacteria</taxon>
        <taxon>Pseudomonadati</taxon>
        <taxon>Pseudomonadota</taxon>
        <taxon>Alphaproteobacteria</taxon>
        <taxon>Hyphomicrobiales</taxon>
        <taxon>Tepidamorphaceae</taxon>
        <taxon>Microbaculum</taxon>
    </lineage>
</organism>
<gene>
    <name evidence="4" type="ORF">MUB46_13355</name>
</gene>
<evidence type="ECO:0000313" key="4">
    <source>
        <dbReference type="EMBL" id="MCT8972848.1"/>
    </source>
</evidence>
<keyword evidence="5" id="KW-1185">Reference proteome</keyword>
<dbReference type="InterPro" id="IPR002880">
    <property type="entry name" value="Pyrv_Fd/Flavodoxin_OxRdtase_N"/>
</dbReference>
<feature type="domain" description="DUF6537" evidence="3">
    <location>
        <begin position="941"/>
        <end position="1138"/>
    </location>
</feature>
<dbReference type="InterPro" id="IPR019752">
    <property type="entry name" value="Pyrv/ketoisovalerate_OxRed_cat"/>
</dbReference>
<evidence type="ECO:0000259" key="3">
    <source>
        <dbReference type="Pfam" id="PF20169"/>
    </source>
</evidence>
<dbReference type="Proteomes" id="UP001320898">
    <property type="component" value="Unassembled WGS sequence"/>
</dbReference>
<evidence type="ECO:0000313" key="5">
    <source>
        <dbReference type="Proteomes" id="UP001320898"/>
    </source>
</evidence>
<dbReference type="InterPro" id="IPR029061">
    <property type="entry name" value="THDP-binding"/>
</dbReference>
<proteinExistence type="predicted"/>
<keyword evidence="1" id="KW-0560">Oxidoreductase</keyword>
<dbReference type="EMBL" id="JALIDZ010000005">
    <property type="protein sequence ID" value="MCT8972848.1"/>
    <property type="molecule type" value="Genomic_DNA"/>
</dbReference>